<dbReference type="AlphaFoldDB" id="A0A0A9GPL7"/>
<proteinExistence type="predicted"/>
<name>A0A0A9GPL7_ARUDO</name>
<dbReference type="EMBL" id="GBRH01171464">
    <property type="protein sequence ID" value="JAE26432.1"/>
    <property type="molecule type" value="Transcribed_RNA"/>
</dbReference>
<evidence type="ECO:0000313" key="1">
    <source>
        <dbReference type="EMBL" id="JAE26432.1"/>
    </source>
</evidence>
<sequence length="49" mass="6060">MSQDIFDNDLSYCSFFLKNMQNDKIEFWFKLGKYDDLEQAYQHRKVFLV</sequence>
<organism evidence="1">
    <name type="scientific">Arundo donax</name>
    <name type="common">Giant reed</name>
    <name type="synonym">Donax arundinaceus</name>
    <dbReference type="NCBI Taxonomy" id="35708"/>
    <lineage>
        <taxon>Eukaryota</taxon>
        <taxon>Viridiplantae</taxon>
        <taxon>Streptophyta</taxon>
        <taxon>Embryophyta</taxon>
        <taxon>Tracheophyta</taxon>
        <taxon>Spermatophyta</taxon>
        <taxon>Magnoliopsida</taxon>
        <taxon>Liliopsida</taxon>
        <taxon>Poales</taxon>
        <taxon>Poaceae</taxon>
        <taxon>PACMAD clade</taxon>
        <taxon>Arundinoideae</taxon>
        <taxon>Arundineae</taxon>
        <taxon>Arundo</taxon>
    </lineage>
</organism>
<reference evidence="1" key="1">
    <citation type="submission" date="2014-09" db="EMBL/GenBank/DDBJ databases">
        <authorList>
            <person name="Magalhaes I.L.F."/>
            <person name="Oliveira U."/>
            <person name="Santos F.R."/>
            <person name="Vidigal T.H.D.A."/>
            <person name="Brescovit A.D."/>
            <person name="Santos A.J."/>
        </authorList>
    </citation>
    <scope>NUCLEOTIDE SEQUENCE</scope>
    <source>
        <tissue evidence="1">Shoot tissue taken approximately 20 cm above the soil surface</tissue>
    </source>
</reference>
<accession>A0A0A9GPL7</accession>
<protein>
    <submittedName>
        <fullName evidence="1">Uncharacterized protein</fullName>
    </submittedName>
</protein>
<reference evidence="1" key="2">
    <citation type="journal article" date="2015" name="Data Brief">
        <title>Shoot transcriptome of the giant reed, Arundo donax.</title>
        <authorList>
            <person name="Barrero R.A."/>
            <person name="Guerrero F.D."/>
            <person name="Moolhuijzen P."/>
            <person name="Goolsby J.A."/>
            <person name="Tidwell J."/>
            <person name="Bellgard S.E."/>
            <person name="Bellgard M.I."/>
        </authorList>
    </citation>
    <scope>NUCLEOTIDE SEQUENCE</scope>
    <source>
        <tissue evidence="1">Shoot tissue taken approximately 20 cm above the soil surface</tissue>
    </source>
</reference>